<dbReference type="SUPFAM" id="SSF63380">
    <property type="entry name" value="Riboflavin synthase domain-like"/>
    <property type="match status" value="1"/>
</dbReference>
<dbReference type="Gene3D" id="2.40.30.20">
    <property type="match status" value="1"/>
</dbReference>
<evidence type="ECO:0000259" key="2">
    <source>
        <dbReference type="PROSITE" id="PS51177"/>
    </source>
</evidence>
<gene>
    <name evidence="3" type="ORF">B9Q01_04690</name>
</gene>
<accession>A0A2R6AAP9</accession>
<feature type="domain" description="Lumazine-binding" evidence="2">
    <location>
        <begin position="1"/>
        <end position="63"/>
    </location>
</feature>
<dbReference type="Pfam" id="PF00677">
    <property type="entry name" value="Lum_binding"/>
    <property type="match status" value="1"/>
</dbReference>
<evidence type="ECO:0000313" key="4">
    <source>
        <dbReference type="Proteomes" id="UP000240880"/>
    </source>
</evidence>
<dbReference type="InterPro" id="IPR023366">
    <property type="entry name" value="ATP_synth_asu-like_sf"/>
</dbReference>
<dbReference type="AlphaFoldDB" id="A0A2R6AAP9"/>
<protein>
    <recommendedName>
        <fullName evidence="2">Lumazine-binding domain-containing protein</fullName>
    </recommendedName>
</protein>
<evidence type="ECO:0000256" key="1">
    <source>
        <dbReference type="PROSITE-ProRule" id="PRU00524"/>
    </source>
</evidence>
<proteinExistence type="predicted"/>
<dbReference type="InterPro" id="IPR026017">
    <property type="entry name" value="Lumazine-bd_dom"/>
</dbReference>
<organism evidence="3 4">
    <name type="scientific">Candidatus Marsarchaeota G1 archaeon OSP_D</name>
    <dbReference type="NCBI Taxonomy" id="1978155"/>
    <lineage>
        <taxon>Archaea</taxon>
        <taxon>Candidatus Marsarchaeota</taxon>
        <taxon>Candidatus Marsarchaeota group 1</taxon>
    </lineage>
</organism>
<reference evidence="3 4" key="1">
    <citation type="submission" date="2017-04" db="EMBL/GenBank/DDBJ databases">
        <title>Novel microbial lineages endemic to geothermal iron-oxide mats fill important gaps in the evolutionary history of Archaea.</title>
        <authorList>
            <person name="Jay Z.J."/>
            <person name="Beam J.P."/>
            <person name="Dlakic M."/>
            <person name="Rusch D.B."/>
            <person name="Kozubal M.A."/>
            <person name="Inskeep W.P."/>
        </authorList>
    </citation>
    <scope>NUCLEOTIDE SEQUENCE [LARGE SCALE GENOMIC DNA]</scope>
    <source>
        <strain evidence="3">OSP_D</strain>
    </source>
</reference>
<dbReference type="Proteomes" id="UP000240880">
    <property type="component" value="Unassembled WGS sequence"/>
</dbReference>
<dbReference type="EMBL" id="NEXC01000024">
    <property type="protein sequence ID" value="PSN83417.1"/>
    <property type="molecule type" value="Genomic_DNA"/>
</dbReference>
<sequence>MYHDDSAEMRIKVPKWHASMIVKKGSVAVDGVSLTVVKTKTVSWFGLLLTINNTLDLSVQEIV</sequence>
<comment type="caution">
    <text evidence="3">The sequence shown here is derived from an EMBL/GenBank/DDBJ whole genome shotgun (WGS) entry which is preliminary data.</text>
</comment>
<evidence type="ECO:0000313" key="3">
    <source>
        <dbReference type="EMBL" id="PSN83417.1"/>
    </source>
</evidence>
<dbReference type="PROSITE" id="PS51177">
    <property type="entry name" value="LUMAZINE_BIND"/>
    <property type="match status" value="1"/>
</dbReference>
<dbReference type="InterPro" id="IPR017938">
    <property type="entry name" value="Riboflavin_synthase-like_b-brl"/>
</dbReference>
<feature type="repeat" description="Lumazine-binding" evidence="1">
    <location>
        <begin position="1"/>
        <end position="63"/>
    </location>
</feature>
<name>A0A2R6AAP9_9ARCH</name>